<keyword evidence="2" id="KW-0812">Transmembrane</keyword>
<evidence type="ECO:0000313" key="3">
    <source>
        <dbReference type="EMBL" id="GAA4621024.1"/>
    </source>
</evidence>
<feature type="compositionally biased region" description="Pro residues" evidence="1">
    <location>
        <begin position="178"/>
        <end position="209"/>
    </location>
</feature>
<proteinExistence type="predicted"/>
<feature type="transmembrane region" description="Helical" evidence="2">
    <location>
        <begin position="12"/>
        <end position="35"/>
    </location>
</feature>
<protein>
    <submittedName>
        <fullName evidence="3">Uncharacterized protein</fullName>
    </submittedName>
</protein>
<reference evidence="4" key="1">
    <citation type="journal article" date="2019" name="Int. J. Syst. Evol. Microbiol.">
        <title>The Global Catalogue of Microorganisms (GCM) 10K type strain sequencing project: providing services to taxonomists for standard genome sequencing and annotation.</title>
        <authorList>
            <consortium name="The Broad Institute Genomics Platform"/>
            <consortium name="The Broad Institute Genome Sequencing Center for Infectious Disease"/>
            <person name="Wu L."/>
            <person name="Ma J."/>
        </authorList>
    </citation>
    <scope>NUCLEOTIDE SEQUENCE [LARGE SCALE GENOMIC DNA]</scope>
    <source>
        <strain evidence="4">JCM 17939</strain>
    </source>
</reference>
<dbReference type="RefSeq" id="WP_345429154.1">
    <property type="nucleotide sequence ID" value="NZ_BAABHK010000001.1"/>
</dbReference>
<name>A0ABP8U3R2_9ACTN</name>
<feature type="transmembrane region" description="Helical" evidence="2">
    <location>
        <begin position="76"/>
        <end position="102"/>
    </location>
</feature>
<evidence type="ECO:0000313" key="4">
    <source>
        <dbReference type="Proteomes" id="UP001501442"/>
    </source>
</evidence>
<evidence type="ECO:0000256" key="2">
    <source>
        <dbReference type="SAM" id="Phobius"/>
    </source>
</evidence>
<feature type="region of interest" description="Disordered" evidence="1">
    <location>
        <begin position="151"/>
        <end position="209"/>
    </location>
</feature>
<organism evidence="3 4">
    <name type="scientific">Actinoallomurus vinaceus</name>
    <dbReference type="NCBI Taxonomy" id="1080074"/>
    <lineage>
        <taxon>Bacteria</taxon>
        <taxon>Bacillati</taxon>
        <taxon>Actinomycetota</taxon>
        <taxon>Actinomycetes</taxon>
        <taxon>Streptosporangiales</taxon>
        <taxon>Thermomonosporaceae</taxon>
        <taxon>Actinoallomurus</taxon>
    </lineage>
</organism>
<feature type="transmembrane region" description="Helical" evidence="2">
    <location>
        <begin position="122"/>
        <end position="142"/>
    </location>
</feature>
<comment type="caution">
    <text evidence="3">The sequence shown here is derived from an EMBL/GenBank/DDBJ whole genome shotgun (WGS) entry which is preliminary data.</text>
</comment>
<accession>A0ABP8U3R2</accession>
<sequence length="209" mass="21131">MTQNQHRGGGNSAPLFLILGGVAGVVVEFAINLVLSYTVKTSSLSVIYVLGGFEAVITGLVTGGVTLLGRPRHYGLAVAAGFVALIAGVIGDLLARPVIWILHDLPVNASTFTGYFTHQTVVSLLTNLLPIVAAAVLTAVGVSRNARTPAAVAPPPGYWNQSSSYGPPQPGPGMGAPPYAPPGPAAGGPPPQGWEPPMGPGGPPPPVQP</sequence>
<dbReference type="Proteomes" id="UP001501442">
    <property type="component" value="Unassembled WGS sequence"/>
</dbReference>
<keyword evidence="2" id="KW-0472">Membrane</keyword>
<evidence type="ECO:0000256" key="1">
    <source>
        <dbReference type="SAM" id="MobiDB-lite"/>
    </source>
</evidence>
<keyword evidence="2" id="KW-1133">Transmembrane helix</keyword>
<gene>
    <name evidence="3" type="ORF">GCM10023196_007270</name>
</gene>
<keyword evidence="4" id="KW-1185">Reference proteome</keyword>
<feature type="transmembrane region" description="Helical" evidence="2">
    <location>
        <begin position="47"/>
        <end position="69"/>
    </location>
</feature>
<dbReference type="EMBL" id="BAABHK010000001">
    <property type="protein sequence ID" value="GAA4621024.1"/>
    <property type="molecule type" value="Genomic_DNA"/>
</dbReference>